<dbReference type="Proteomes" id="UP001146019">
    <property type="component" value="Unassembled WGS sequence"/>
</dbReference>
<feature type="chain" id="PRO_5040934647" evidence="2">
    <location>
        <begin position="23"/>
        <end position="216"/>
    </location>
</feature>
<feature type="compositionally biased region" description="Pro residues" evidence="1">
    <location>
        <begin position="203"/>
        <end position="216"/>
    </location>
</feature>
<feature type="signal peptide" evidence="2">
    <location>
        <begin position="1"/>
        <end position="22"/>
    </location>
</feature>
<organism evidence="3 4">
    <name type="scientific">Acinetobacter nematophilus</name>
    <dbReference type="NCBI Taxonomy" id="2994642"/>
    <lineage>
        <taxon>Bacteria</taxon>
        <taxon>Pseudomonadati</taxon>
        <taxon>Pseudomonadota</taxon>
        <taxon>Gammaproteobacteria</taxon>
        <taxon>Moraxellales</taxon>
        <taxon>Moraxellaceae</taxon>
        <taxon>Acinetobacter</taxon>
    </lineage>
</organism>
<evidence type="ECO:0000313" key="4">
    <source>
        <dbReference type="Proteomes" id="UP001146019"/>
    </source>
</evidence>
<sequence length="216" mass="23748">MKNYIPYILVLGASFASTFVSANDEIKLKRSCIKDYPMVEGETNPELLGIYAQLCDKKNKDYKNKLLVSAAEKFQQLGKNEKALQIVSYLDTLNIQSNELTDVKFLAGLGLASDALNKMRTSEMRYLTEAKTYPVAKNFTDAVRQAMPAAVLVEKNQESAPVVERARPQKVSRPQKVNRTSPTRSAPSSSKPAASKPAATPAKPKPTPAARPNFPT</sequence>
<gene>
    <name evidence="3" type="ORF">OSH00_20160</name>
</gene>
<evidence type="ECO:0000256" key="1">
    <source>
        <dbReference type="SAM" id="MobiDB-lite"/>
    </source>
</evidence>
<feature type="region of interest" description="Disordered" evidence="1">
    <location>
        <begin position="156"/>
        <end position="216"/>
    </location>
</feature>
<keyword evidence="4" id="KW-1185">Reference proteome</keyword>
<proteinExistence type="predicted"/>
<dbReference type="AlphaFoldDB" id="A0A9X3IIL2"/>
<name>A0A9X3IIL2_9GAMM</name>
<dbReference type="RefSeq" id="WP_266131910.1">
    <property type="nucleotide sequence ID" value="NZ_JAPKMY010000020.1"/>
</dbReference>
<accession>A0A9X3IIL2</accession>
<feature type="compositionally biased region" description="Low complexity" evidence="1">
    <location>
        <begin position="179"/>
        <end position="202"/>
    </location>
</feature>
<evidence type="ECO:0000256" key="2">
    <source>
        <dbReference type="SAM" id="SignalP"/>
    </source>
</evidence>
<dbReference type="EMBL" id="JAPKMY010000020">
    <property type="protein sequence ID" value="MCX5470032.1"/>
    <property type="molecule type" value="Genomic_DNA"/>
</dbReference>
<keyword evidence="2" id="KW-0732">Signal</keyword>
<evidence type="ECO:0000313" key="3">
    <source>
        <dbReference type="EMBL" id="MCX5470032.1"/>
    </source>
</evidence>
<protein>
    <submittedName>
        <fullName evidence="3">Uncharacterized protein</fullName>
    </submittedName>
</protein>
<reference evidence="3" key="1">
    <citation type="submission" date="2022-11" db="EMBL/GenBank/DDBJ databases">
        <title>Biodiversity and phylogenetic relationships of bacteria.</title>
        <authorList>
            <person name="Machado R.A.R."/>
            <person name="Bhat A."/>
            <person name="Loulou A."/>
            <person name="Kallel S."/>
        </authorList>
    </citation>
    <scope>NUCLEOTIDE SEQUENCE</scope>
    <source>
        <strain evidence="3">A-IN1</strain>
    </source>
</reference>
<comment type="caution">
    <text evidence="3">The sequence shown here is derived from an EMBL/GenBank/DDBJ whole genome shotgun (WGS) entry which is preliminary data.</text>
</comment>